<gene>
    <name evidence="1" type="ORF">HMPREF3226_01395</name>
</gene>
<protein>
    <submittedName>
        <fullName evidence="1">Uncharacterized protein</fullName>
    </submittedName>
</protein>
<dbReference type="PATRIC" id="fig|28128.5.peg.1421"/>
<dbReference type="Proteomes" id="UP000070533">
    <property type="component" value="Unassembled WGS sequence"/>
</dbReference>
<organism evidence="1 2">
    <name type="scientific">Prevotella corporis</name>
    <dbReference type="NCBI Taxonomy" id="28128"/>
    <lineage>
        <taxon>Bacteria</taxon>
        <taxon>Pseudomonadati</taxon>
        <taxon>Bacteroidota</taxon>
        <taxon>Bacteroidia</taxon>
        <taxon>Bacteroidales</taxon>
        <taxon>Prevotellaceae</taxon>
        <taxon>Prevotella</taxon>
    </lineage>
</organism>
<accession>A0A133Q9M1</accession>
<dbReference type="EMBL" id="LRQG01000092">
    <property type="protein sequence ID" value="KXA39559.1"/>
    <property type="molecule type" value="Genomic_DNA"/>
</dbReference>
<evidence type="ECO:0000313" key="1">
    <source>
        <dbReference type="EMBL" id="KXA39559.1"/>
    </source>
</evidence>
<dbReference type="AlphaFoldDB" id="A0A133Q9M1"/>
<name>A0A133Q9M1_9BACT</name>
<keyword evidence="2" id="KW-1185">Reference proteome</keyword>
<reference evidence="2" key="1">
    <citation type="submission" date="2016-01" db="EMBL/GenBank/DDBJ databases">
        <authorList>
            <person name="Mitreva M."/>
            <person name="Pepin K.H."/>
            <person name="Mihindukulasuriya K.A."/>
            <person name="Fulton R."/>
            <person name="Fronick C."/>
            <person name="O'Laughlin M."/>
            <person name="Miner T."/>
            <person name="Herter B."/>
            <person name="Rosa B.A."/>
            <person name="Cordes M."/>
            <person name="Tomlinson C."/>
            <person name="Wollam A."/>
            <person name="Palsikar V.B."/>
            <person name="Mardis E.R."/>
            <person name="Wilson R.K."/>
        </authorList>
    </citation>
    <scope>NUCLEOTIDE SEQUENCE [LARGE SCALE GENOMIC DNA]</scope>
    <source>
        <strain evidence="2">MJR7716</strain>
    </source>
</reference>
<comment type="caution">
    <text evidence="1">The sequence shown here is derived from an EMBL/GenBank/DDBJ whole genome shotgun (WGS) entry which is preliminary data.</text>
</comment>
<proteinExistence type="predicted"/>
<sequence length="59" mass="6715">MNFLDKSNLSGKDCKSLTYNALKHHQQKVSYGMPKAILSRCDSSPITAQKLRNEQTFLK</sequence>
<evidence type="ECO:0000313" key="2">
    <source>
        <dbReference type="Proteomes" id="UP000070533"/>
    </source>
</evidence>
<dbReference type="STRING" id="28128.HMPREF3226_01395"/>